<gene>
    <name evidence="1" type="ORF">BBI17_008647</name>
    <name evidence="2" type="ORF">BBO99_00008716</name>
</gene>
<evidence type="ECO:0000313" key="3">
    <source>
        <dbReference type="Proteomes" id="UP000285624"/>
    </source>
</evidence>
<dbReference type="Proteomes" id="UP000285624">
    <property type="component" value="Unassembled WGS sequence"/>
</dbReference>
<keyword evidence="3" id="KW-1185">Reference proteome</keyword>
<protein>
    <submittedName>
        <fullName evidence="1">Uncharacterized protein</fullName>
    </submittedName>
</protein>
<dbReference type="EMBL" id="MBDN02000499">
    <property type="protein sequence ID" value="RLN74832.1"/>
    <property type="molecule type" value="Genomic_DNA"/>
</dbReference>
<organism evidence="1 4">
    <name type="scientific">Phytophthora kernoviae</name>
    <dbReference type="NCBI Taxonomy" id="325452"/>
    <lineage>
        <taxon>Eukaryota</taxon>
        <taxon>Sar</taxon>
        <taxon>Stramenopiles</taxon>
        <taxon>Oomycota</taxon>
        <taxon>Peronosporomycetes</taxon>
        <taxon>Peronosporales</taxon>
        <taxon>Peronosporaceae</taxon>
        <taxon>Phytophthora</taxon>
    </lineage>
</organism>
<sequence>MKFREVTVIADNATCPNGGDVLLCESASYACQDNGSGTQTCLPRDDSFLDDVDSSTTMPWMECSTSNASLPSKCLMDFQCTCMDYANVDCYCTPTDAWRVDRSTAENCTTSSGEVGACDEGKYCRTKDNYQECAVAPYLPTSTALYSDCTDDGQCDADLTCEEFDNFAICVDGYDDSSDEQDDGSASSCLYPFRANPSDLYIAIEFSPCPIMSYMLTSSFFNITVAN</sequence>
<name>A0A3R7J4Z0_9STRA</name>
<evidence type="ECO:0000313" key="2">
    <source>
        <dbReference type="EMBL" id="RLN74832.1"/>
    </source>
</evidence>
<dbReference type="EMBL" id="MAYM02002136">
    <property type="protein sequence ID" value="RLN02857.1"/>
    <property type="molecule type" value="Genomic_DNA"/>
</dbReference>
<evidence type="ECO:0000313" key="4">
    <source>
        <dbReference type="Proteomes" id="UP000285883"/>
    </source>
</evidence>
<evidence type="ECO:0000313" key="1">
    <source>
        <dbReference type="EMBL" id="RLN02857.1"/>
    </source>
</evidence>
<accession>A0A3R7J4Z0</accession>
<dbReference type="AlphaFoldDB" id="A0A3R7J4Z0"/>
<proteinExistence type="predicted"/>
<reference evidence="3 4" key="1">
    <citation type="submission" date="2018-07" db="EMBL/GenBank/DDBJ databases">
        <title>Genome sequencing of oomycete isolates from Chile give support for New Zealand origin for Phytophthora kernoviae and make available the first Nothophytophthora sp. genome.</title>
        <authorList>
            <person name="Studholme D.J."/>
            <person name="Sanfuentes E."/>
            <person name="Panda P."/>
            <person name="Hill R."/>
            <person name="Sambles C."/>
            <person name="Grant M."/>
            <person name="Williams N.M."/>
            <person name="Mcdougal R.L."/>
        </authorList>
    </citation>
    <scope>NUCLEOTIDE SEQUENCE [LARGE SCALE GENOMIC DNA]</scope>
    <source>
        <strain evidence="1">Chile2</strain>
        <strain evidence="2">Chile4</strain>
    </source>
</reference>
<comment type="caution">
    <text evidence="1">The sequence shown here is derived from an EMBL/GenBank/DDBJ whole genome shotgun (WGS) entry which is preliminary data.</text>
</comment>
<dbReference type="Proteomes" id="UP000285883">
    <property type="component" value="Unassembled WGS sequence"/>
</dbReference>